<organism evidence="2 3">
    <name type="scientific">Neurospora intermedia</name>
    <dbReference type="NCBI Taxonomy" id="5142"/>
    <lineage>
        <taxon>Eukaryota</taxon>
        <taxon>Fungi</taxon>
        <taxon>Dikarya</taxon>
        <taxon>Ascomycota</taxon>
        <taxon>Pezizomycotina</taxon>
        <taxon>Sordariomycetes</taxon>
        <taxon>Sordariomycetidae</taxon>
        <taxon>Sordariales</taxon>
        <taxon>Sordariaceae</taxon>
        <taxon>Neurospora</taxon>
    </lineage>
</organism>
<comment type="caution">
    <text evidence="2">The sequence shown here is derived from an EMBL/GenBank/DDBJ whole genome shotgun (WGS) entry which is preliminary data.</text>
</comment>
<feature type="compositionally biased region" description="Basic and acidic residues" evidence="1">
    <location>
        <begin position="584"/>
        <end position="593"/>
    </location>
</feature>
<dbReference type="Proteomes" id="UP001451303">
    <property type="component" value="Unassembled WGS sequence"/>
</dbReference>
<name>A0ABR3D219_NEUIN</name>
<accession>A0ABR3D219</accession>
<dbReference type="EMBL" id="JAVLET010000012">
    <property type="protein sequence ID" value="KAL0466739.1"/>
    <property type="molecule type" value="Genomic_DNA"/>
</dbReference>
<feature type="region of interest" description="Disordered" evidence="1">
    <location>
        <begin position="471"/>
        <end position="593"/>
    </location>
</feature>
<protein>
    <submittedName>
        <fullName evidence="2">Uncharacterized protein</fullName>
    </submittedName>
</protein>
<feature type="compositionally biased region" description="Low complexity" evidence="1">
    <location>
        <begin position="314"/>
        <end position="323"/>
    </location>
</feature>
<proteinExistence type="predicted"/>
<feature type="compositionally biased region" description="Polar residues" evidence="1">
    <location>
        <begin position="410"/>
        <end position="423"/>
    </location>
</feature>
<reference evidence="2 3" key="1">
    <citation type="submission" date="2023-09" db="EMBL/GenBank/DDBJ databases">
        <title>Multi-omics analysis of a traditional fermented food reveals byproduct-associated fungal strains for waste-to-food upcycling.</title>
        <authorList>
            <consortium name="Lawrence Berkeley National Laboratory"/>
            <person name="Rekdal V.M."/>
            <person name="Villalobos-Escobedo J.M."/>
            <person name="Rodriguez-Valeron N."/>
            <person name="Garcia M.O."/>
            <person name="Vasquez D.P."/>
            <person name="Damayanti I."/>
            <person name="Sorensen P.M."/>
            <person name="Baidoo E.E."/>
            <person name="De Carvalho A.C."/>
            <person name="Riley R."/>
            <person name="Lipzen A."/>
            <person name="He G."/>
            <person name="Yan M."/>
            <person name="Haridas S."/>
            <person name="Daum C."/>
            <person name="Yoshinaga Y."/>
            <person name="Ng V."/>
            <person name="Grigoriev I.V."/>
            <person name="Munk R."/>
            <person name="Nuraida L."/>
            <person name="Wijaya C.H."/>
            <person name="Morales P.-C."/>
            <person name="Keasling J.D."/>
        </authorList>
    </citation>
    <scope>NUCLEOTIDE SEQUENCE [LARGE SCALE GENOMIC DNA]</scope>
    <source>
        <strain evidence="2 3">FGSC 2613</strain>
    </source>
</reference>
<feature type="region of interest" description="Disordered" evidence="1">
    <location>
        <begin position="153"/>
        <end position="195"/>
    </location>
</feature>
<feature type="compositionally biased region" description="Basic and acidic residues" evidence="1">
    <location>
        <begin position="153"/>
        <end position="167"/>
    </location>
</feature>
<keyword evidence="3" id="KW-1185">Reference proteome</keyword>
<evidence type="ECO:0000313" key="3">
    <source>
        <dbReference type="Proteomes" id="UP001451303"/>
    </source>
</evidence>
<feature type="region of interest" description="Disordered" evidence="1">
    <location>
        <begin position="299"/>
        <end position="340"/>
    </location>
</feature>
<feature type="region of interest" description="Disordered" evidence="1">
    <location>
        <begin position="410"/>
        <end position="452"/>
    </location>
</feature>
<evidence type="ECO:0000313" key="2">
    <source>
        <dbReference type="EMBL" id="KAL0466739.1"/>
    </source>
</evidence>
<gene>
    <name evidence="2" type="ORF">QR685DRAFT_600563</name>
</gene>
<feature type="compositionally biased region" description="Low complexity" evidence="1">
    <location>
        <begin position="506"/>
        <end position="524"/>
    </location>
</feature>
<sequence>MCLEKRKLYTVCGHQSSGIRLCHRQREIPNDLEASPSVPSGSDTGAALASKIYICSRLTRLILPASQPVSCRPPHPYFTETRFGFCCRCQAYYRSAGFAPSAESDDTRDDQVILKLVPFAGEDVGEGIQKLEDIRWKTIMWAEEGRKKREWRGELEEREKEWEKEERAEEEDVGERRDMQSGTGSQKDAATEVDEAEKITSRALVSSYHNVLTRLAASTSELQSSLSRSHSEETDLTRVIQGGHDRDEHERFHVNENIVAEQNNTANMIDDLQLESSISSVEDIYSYDYHQVSEILEERSSQFTKSRPSKKLSSKPSSGSTSGVTVPHQSPVVSKKKTNLSSAEQSSINFSMPFTDPIRLTKSNLDRLHNGQESEEEDKIASPPTIQATIRPLNTATPFCLAELQSVNLAQRGQPTDSPTTPIVASPRGTVPSSPTSIAPSITPTANPAPTQSIQSWENFSISTPSQSIHSYWKEQSSSSRAPAAGATSGRRRTTSNITQLGLNQLVLTTTTTNSRPNPSPSLNYAGLNTPRLRRTPRLQALNEDIYPNKPEQSDDDDEGDSGSGLGASVFGELSAGIPLVGKECGERKGKGE</sequence>
<feature type="compositionally biased region" description="Low complexity" evidence="1">
    <location>
        <begin position="430"/>
        <end position="446"/>
    </location>
</feature>
<feature type="compositionally biased region" description="Polar residues" evidence="1">
    <location>
        <begin position="471"/>
        <end position="481"/>
    </location>
</feature>
<evidence type="ECO:0000256" key="1">
    <source>
        <dbReference type="SAM" id="MobiDB-lite"/>
    </source>
</evidence>